<gene>
    <name evidence="3" type="ORF">San01_07710</name>
</gene>
<dbReference type="AlphaFoldDB" id="A0A5J4L660"/>
<dbReference type="Pfam" id="PF01337">
    <property type="entry name" value="Barstar"/>
    <property type="match status" value="1"/>
</dbReference>
<evidence type="ECO:0000313" key="3">
    <source>
        <dbReference type="EMBL" id="GES28284.1"/>
    </source>
</evidence>
<keyword evidence="4" id="KW-1185">Reference proteome</keyword>
<dbReference type="InterPro" id="IPR000468">
    <property type="entry name" value="Barstar"/>
</dbReference>
<feature type="domain" description="Barstar (barnase inhibitor)" evidence="2">
    <location>
        <begin position="303"/>
        <end position="365"/>
    </location>
</feature>
<protein>
    <recommendedName>
        <fullName evidence="2">Barstar (barnase inhibitor) domain-containing protein</fullName>
    </recommendedName>
</protein>
<evidence type="ECO:0000259" key="2">
    <source>
        <dbReference type="Pfam" id="PF01337"/>
    </source>
</evidence>
<organism evidence="3 4">
    <name type="scientific">Streptomyces angustmyceticus</name>
    <dbReference type="NCBI Taxonomy" id="285578"/>
    <lineage>
        <taxon>Bacteria</taxon>
        <taxon>Bacillati</taxon>
        <taxon>Actinomycetota</taxon>
        <taxon>Actinomycetes</taxon>
        <taxon>Kitasatosporales</taxon>
        <taxon>Streptomycetaceae</taxon>
        <taxon>Streptomyces</taxon>
    </lineage>
</organism>
<sequence>MYGGEMRVADHVAWERDFPVRYLLVREDEDGETEYWGRCAGVEGLFLDKVPPREVLTLHGCTPTGALRDALSPAGEETGLLGDVCVEVWDEQQPLQWWTLVDTAVLACRPNRTDPARVDVVVGAGVQEDHAWQHTLPASAHCRLFVRTSVGVRPAGHCTRVDGLFRARVAPPPTPLHLIGCEAAEPLLAVLRRPRKWARNWAELRALDRHGRTMYRHHVYLGIEEARPSVLGGTLVDITLTDGGDDRPPLLARPVWETWRRGVPTTRNQWAPYCEHGRAEWLDLTATGMSGQGPDRSGGSYWLDGRFVTDVPGLHCAMAEALVGPGGYFGRERNAFEDCLNGGFGVAPPFTLIWHDAEVARRALAGTVSDPDGKLGYVEDIVRLLERRGVTVVLQ</sequence>
<proteinExistence type="inferred from homology"/>
<evidence type="ECO:0000256" key="1">
    <source>
        <dbReference type="ARBA" id="ARBA00006845"/>
    </source>
</evidence>
<dbReference type="Gene3D" id="3.30.370.10">
    <property type="entry name" value="Barstar-like"/>
    <property type="match status" value="1"/>
</dbReference>
<evidence type="ECO:0000313" key="4">
    <source>
        <dbReference type="Proteomes" id="UP000325598"/>
    </source>
</evidence>
<dbReference type="Proteomes" id="UP000325598">
    <property type="component" value="Unassembled WGS sequence"/>
</dbReference>
<dbReference type="EMBL" id="BLAG01000004">
    <property type="protein sequence ID" value="GES28284.1"/>
    <property type="molecule type" value="Genomic_DNA"/>
</dbReference>
<dbReference type="InterPro" id="IPR035905">
    <property type="entry name" value="Barstar-like_sf"/>
</dbReference>
<dbReference type="SUPFAM" id="SSF52038">
    <property type="entry name" value="Barstar-related"/>
    <property type="match status" value="1"/>
</dbReference>
<comment type="similarity">
    <text evidence="1">Belongs to the barstar family.</text>
</comment>
<name>A0A5J4L660_9ACTN</name>
<accession>A0A5J4L660</accession>
<reference evidence="3 4" key="1">
    <citation type="submission" date="2019-10" db="EMBL/GenBank/DDBJ databases">
        <title>Whole genome shotgun sequence of Streptomyces angustmyceticus NBRC 3934.</title>
        <authorList>
            <person name="Hosoyama A."/>
            <person name="Ichikawa N."/>
            <person name="Kimura A."/>
            <person name="Kitahashi Y."/>
            <person name="Komaki H."/>
            <person name="Uohara A."/>
        </authorList>
    </citation>
    <scope>NUCLEOTIDE SEQUENCE [LARGE SCALE GENOMIC DNA]</scope>
    <source>
        <strain evidence="3 4">NBRC 3934</strain>
    </source>
</reference>
<comment type="caution">
    <text evidence="3">The sequence shown here is derived from an EMBL/GenBank/DDBJ whole genome shotgun (WGS) entry which is preliminary data.</text>
</comment>